<reference evidence="2 3" key="1">
    <citation type="journal article" date="2018" name="Mol. Ecol.">
        <title>The obligate alkalophilic soda-lake fungus Sodiomyces alkalinus has shifted to a protein diet.</title>
        <authorList>
            <person name="Grum-Grzhimaylo A.A."/>
            <person name="Falkoski D.L."/>
            <person name="van den Heuvel J."/>
            <person name="Valero-Jimenez C.A."/>
            <person name="Min B."/>
            <person name="Choi I.G."/>
            <person name="Lipzen A."/>
            <person name="Daum C.G."/>
            <person name="Aanen D.K."/>
            <person name="Tsang A."/>
            <person name="Henrissat B."/>
            <person name="Bilanenko E.N."/>
            <person name="de Vries R.P."/>
            <person name="van Kan J.A.L."/>
            <person name="Grigoriev I.V."/>
            <person name="Debets A.J.M."/>
        </authorList>
    </citation>
    <scope>NUCLEOTIDE SEQUENCE [LARGE SCALE GENOMIC DNA]</scope>
    <source>
        <strain evidence="2 3">F11</strain>
    </source>
</reference>
<gene>
    <name evidence="2" type="ORF">SODALDRAFT_331841</name>
</gene>
<dbReference type="Proteomes" id="UP000272025">
    <property type="component" value="Unassembled WGS sequence"/>
</dbReference>
<name>A0A3N2PZ13_SODAK</name>
<protein>
    <submittedName>
        <fullName evidence="2">Uncharacterized protein</fullName>
    </submittedName>
</protein>
<dbReference type="GeneID" id="39580042"/>
<organism evidence="2 3">
    <name type="scientific">Sodiomyces alkalinus (strain CBS 110278 / VKM F-3762 / F11)</name>
    <name type="common">Alkaliphilic filamentous fungus</name>
    <dbReference type="NCBI Taxonomy" id="1314773"/>
    <lineage>
        <taxon>Eukaryota</taxon>
        <taxon>Fungi</taxon>
        <taxon>Dikarya</taxon>
        <taxon>Ascomycota</taxon>
        <taxon>Pezizomycotina</taxon>
        <taxon>Sordariomycetes</taxon>
        <taxon>Hypocreomycetidae</taxon>
        <taxon>Glomerellales</taxon>
        <taxon>Plectosphaerellaceae</taxon>
        <taxon>Sodiomyces</taxon>
    </lineage>
</organism>
<feature type="compositionally biased region" description="Low complexity" evidence="1">
    <location>
        <begin position="10"/>
        <end position="22"/>
    </location>
</feature>
<dbReference type="AlphaFoldDB" id="A0A3N2PZ13"/>
<sequence>MTRTPGSDLGGIVQRQRGRGVIAGRGATNRRPINEPGAWEGLRTHSHVRSRLRASWWENKGRDELLVGYHIDPSESSSSYDHFAMSPLPWLQTRLGEREPV</sequence>
<evidence type="ECO:0000313" key="3">
    <source>
        <dbReference type="Proteomes" id="UP000272025"/>
    </source>
</evidence>
<feature type="region of interest" description="Disordered" evidence="1">
    <location>
        <begin position="1"/>
        <end position="38"/>
    </location>
</feature>
<evidence type="ECO:0000313" key="2">
    <source>
        <dbReference type="EMBL" id="ROT39732.1"/>
    </source>
</evidence>
<accession>A0A3N2PZ13</accession>
<proteinExistence type="predicted"/>
<dbReference type="RefSeq" id="XP_028467538.1">
    <property type="nucleotide sequence ID" value="XM_028611564.1"/>
</dbReference>
<dbReference type="EMBL" id="ML119053">
    <property type="protein sequence ID" value="ROT39732.1"/>
    <property type="molecule type" value="Genomic_DNA"/>
</dbReference>
<keyword evidence="3" id="KW-1185">Reference proteome</keyword>
<evidence type="ECO:0000256" key="1">
    <source>
        <dbReference type="SAM" id="MobiDB-lite"/>
    </source>
</evidence>